<proteinExistence type="predicted"/>
<dbReference type="KEGG" id="ckh:LVJ77_05540"/>
<keyword evidence="1" id="KW-0812">Transmembrane</keyword>
<reference evidence="2" key="2">
    <citation type="submission" date="2024-09" db="EMBL/GenBank/DDBJ databases">
        <authorList>
            <person name="Veyrier F.J."/>
        </authorList>
    </citation>
    <scope>NUCLEOTIDE SEQUENCE</scope>
    <source>
        <strain evidence="2">17694</strain>
    </source>
</reference>
<evidence type="ECO:0000256" key="1">
    <source>
        <dbReference type="SAM" id="Phobius"/>
    </source>
</evidence>
<dbReference type="RefSeq" id="WP_027009771.1">
    <property type="nucleotide sequence ID" value="NZ_CP091521.1"/>
</dbReference>
<feature type="transmembrane region" description="Helical" evidence="1">
    <location>
        <begin position="72"/>
        <end position="98"/>
    </location>
</feature>
<gene>
    <name evidence="2" type="ORF">LVJ77_05540</name>
</gene>
<name>A0A8T9MYK5_9NEIS</name>
<accession>A0A8T9MYK5</accession>
<keyword evidence="1" id="KW-0472">Membrane</keyword>
<evidence type="ECO:0000313" key="2">
    <source>
        <dbReference type="EMBL" id="UOP05568.1"/>
    </source>
</evidence>
<sequence length="205" mass="23267">MNITDTTSRQTAASFAEAFACQAGQISWREWQPYYPVGSLAHAGEFLCELCLWGMNAHQTVLSPTLKNLRMVLILMLSFGWIFLSVRWLPLSVIGLWISYRLYTARRPTVQVDFTAKTVCQRDKQHTQTIEINSSCCLAYSIFGSLLQRDAYIVFNLYHDNGKCTQLLGMAAAPPFGKADTDTVRHTQAFARYLADRLNIRLITE</sequence>
<evidence type="ECO:0000313" key="3">
    <source>
        <dbReference type="Proteomes" id="UP000831534"/>
    </source>
</evidence>
<keyword evidence="3" id="KW-1185">Reference proteome</keyword>
<dbReference type="Proteomes" id="UP000831534">
    <property type="component" value="Chromosome"/>
</dbReference>
<organism evidence="2 3">
    <name type="scientific">Conchiformibius kuhniae</name>
    <dbReference type="NCBI Taxonomy" id="211502"/>
    <lineage>
        <taxon>Bacteria</taxon>
        <taxon>Pseudomonadati</taxon>
        <taxon>Pseudomonadota</taxon>
        <taxon>Betaproteobacteria</taxon>
        <taxon>Neisseriales</taxon>
        <taxon>Neisseriaceae</taxon>
        <taxon>Conchiformibius</taxon>
    </lineage>
</organism>
<reference evidence="2" key="1">
    <citation type="journal article" date="2022" name="Res Sq">
        <title>Evolution of multicellular longitudinally dividing oral cavity symbionts (Neisseriaceae).</title>
        <authorList>
            <person name="Nyongesa S."/>
            <person name="Weber P."/>
            <person name="Bernet E."/>
            <person name="Pullido F."/>
            <person name="Nieckarz M."/>
            <person name="Delaby M."/>
            <person name="Nieves C."/>
            <person name="Viehboeck T."/>
            <person name="Krause N."/>
            <person name="Rivera-Millot A."/>
            <person name="Nakamura A."/>
            <person name="Vischer N."/>
            <person name="VanNieuwenhze M."/>
            <person name="Brun Y."/>
            <person name="Cava F."/>
            <person name="Bulgheresi S."/>
            <person name="Veyrier F."/>
        </authorList>
    </citation>
    <scope>NUCLEOTIDE SEQUENCE</scope>
    <source>
        <strain evidence="2">17694</strain>
    </source>
</reference>
<dbReference type="AlphaFoldDB" id="A0A8T9MYK5"/>
<keyword evidence="1" id="KW-1133">Transmembrane helix</keyword>
<dbReference type="EMBL" id="CP091521">
    <property type="protein sequence ID" value="UOP05568.1"/>
    <property type="molecule type" value="Genomic_DNA"/>
</dbReference>
<protein>
    <submittedName>
        <fullName evidence="2">Uncharacterized protein</fullName>
    </submittedName>
</protein>